<feature type="domain" description="DUF4352" evidence="4">
    <location>
        <begin position="93"/>
        <end position="216"/>
    </location>
</feature>
<feature type="region of interest" description="Disordered" evidence="2">
    <location>
        <begin position="1"/>
        <end position="23"/>
    </location>
</feature>
<protein>
    <recommendedName>
        <fullName evidence="4">DUF4352 domain-containing protein</fullName>
    </recommendedName>
</protein>
<dbReference type="Gene3D" id="2.60.40.1240">
    <property type="match status" value="1"/>
</dbReference>
<proteinExistence type="predicted"/>
<evidence type="ECO:0000256" key="3">
    <source>
        <dbReference type="SAM" id="Phobius"/>
    </source>
</evidence>
<evidence type="ECO:0000256" key="1">
    <source>
        <dbReference type="ARBA" id="ARBA00022729"/>
    </source>
</evidence>
<name>A0ABP9P6H4_9PSEU</name>
<dbReference type="InterPro" id="IPR029050">
    <property type="entry name" value="Immunoprotect_excell_Ig-like"/>
</dbReference>
<evidence type="ECO:0000256" key="2">
    <source>
        <dbReference type="SAM" id="MobiDB-lite"/>
    </source>
</evidence>
<keyword evidence="3" id="KW-0472">Membrane</keyword>
<dbReference type="EMBL" id="BAABJO010000054">
    <property type="protein sequence ID" value="GAA5141626.1"/>
    <property type="molecule type" value="Genomic_DNA"/>
</dbReference>
<comment type="caution">
    <text evidence="5">The sequence shown here is derived from an EMBL/GenBank/DDBJ whole genome shotgun (WGS) entry which is preliminary data.</text>
</comment>
<dbReference type="InterPro" id="IPR029051">
    <property type="entry name" value="DUF4352"/>
</dbReference>
<dbReference type="Pfam" id="PF11611">
    <property type="entry name" value="DUF4352"/>
    <property type="match status" value="1"/>
</dbReference>
<evidence type="ECO:0000259" key="4">
    <source>
        <dbReference type="Pfam" id="PF11611"/>
    </source>
</evidence>
<organism evidence="5 6">
    <name type="scientific">Pseudonocardia adelaidensis</name>
    <dbReference type="NCBI Taxonomy" id="648754"/>
    <lineage>
        <taxon>Bacteria</taxon>
        <taxon>Bacillati</taxon>
        <taxon>Actinomycetota</taxon>
        <taxon>Actinomycetes</taxon>
        <taxon>Pseudonocardiales</taxon>
        <taxon>Pseudonocardiaceae</taxon>
        <taxon>Pseudonocardia</taxon>
    </lineage>
</organism>
<dbReference type="Proteomes" id="UP001500804">
    <property type="component" value="Unassembled WGS sequence"/>
</dbReference>
<reference evidence="6" key="1">
    <citation type="journal article" date="2019" name="Int. J. Syst. Evol. Microbiol.">
        <title>The Global Catalogue of Microorganisms (GCM) 10K type strain sequencing project: providing services to taxonomists for standard genome sequencing and annotation.</title>
        <authorList>
            <consortium name="The Broad Institute Genomics Platform"/>
            <consortium name="The Broad Institute Genome Sequencing Center for Infectious Disease"/>
            <person name="Wu L."/>
            <person name="Ma J."/>
        </authorList>
    </citation>
    <scope>NUCLEOTIDE SEQUENCE [LARGE SCALE GENOMIC DNA]</scope>
    <source>
        <strain evidence="6">JCM 18302</strain>
    </source>
</reference>
<feature type="transmembrane region" description="Helical" evidence="3">
    <location>
        <begin position="36"/>
        <end position="58"/>
    </location>
</feature>
<gene>
    <name evidence="5" type="ORF">GCM10023320_80880</name>
</gene>
<feature type="region of interest" description="Disordered" evidence="2">
    <location>
        <begin position="63"/>
        <end position="95"/>
    </location>
</feature>
<sequence length="241" mass="25513">MCDGVVLKPGPSPKRLPRPRSNALTADGEGVRVARVGIMLIMLVAAAALGAVVAVLLVDTPSRTTSPPDAATPPPAARSATSPSPSPAPQLAQVGQTATNGGITLTVTAARTVESIDMNQSGFRPGSGYETYTKTEPEQGGSFVVIETHVTNDGQSSLDLTCSWPIDAKLVDDRDRNFDPIGELYELKGNPECNKQLQPGFEDEMTYVYLVPADAKIVTWGFRDVTNPSGSSNFTLIRLDV</sequence>
<accession>A0ABP9P6H4</accession>
<keyword evidence="3" id="KW-0812">Transmembrane</keyword>
<keyword evidence="1" id="KW-0732">Signal</keyword>
<keyword evidence="3" id="KW-1133">Transmembrane helix</keyword>
<evidence type="ECO:0000313" key="5">
    <source>
        <dbReference type="EMBL" id="GAA5141626.1"/>
    </source>
</evidence>
<evidence type="ECO:0000313" key="6">
    <source>
        <dbReference type="Proteomes" id="UP001500804"/>
    </source>
</evidence>
<keyword evidence="6" id="KW-1185">Reference proteome</keyword>